<proteinExistence type="predicted"/>
<protein>
    <recommendedName>
        <fullName evidence="3">Actin</fullName>
    </recommendedName>
</protein>
<dbReference type="InterPro" id="IPR004000">
    <property type="entry name" value="Actin"/>
</dbReference>
<comment type="caution">
    <text evidence="1">The sequence shown here is derived from an EMBL/GenBank/DDBJ whole genome shotgun (WGS) entry which is preliminary data.</text>
</comment>
<dbReference type="AlphaFoldDB" id="A0A811SG65"/>
<gene>
    <name evidence="1" type="ORF">NCGR_LOCUS63883</name>
</gene>
<dbReference type="Proteomes" id="UP000604825">
    <property type="component" value="Unassembled WGS sequence"/>
</dbReference>
<dbReference type="EMBL" id="CAJGYO010000019">
    <property type="protein sequence ID" value="CAD6339785.1"/>
    <property type="molecule type" value="Genomic_DNA"/>
</dbReference>
<evidence type="ECO:0000313" key="2">
    <source>
        <dbReference type="Proteomes" id="UP000604825"/>
    </source>
</evidence>
<reference evidence="1" key="1">
    <citation type="submission" date="2020-10" db="EMBL/GenBank/DDBJ databases">
        <authorList>
            <person name="Han B."/>
            <person name="Lu T."/>
            <person name="Zhao Q."/>
            <person name="Huang X."/>
            <person name="Zhao Y."/>
        </authorList>
    </citation>
    <scope>NUCLEOTIDE SEQUENCE</scope>
</reference>
<dbReference type="InterPro" id="IPR043129">
    <property type="entry name" value="ATPase_NBD"/>
</dbReference>
<dbReference type="SUPFAM" id="SSF53067">
    <property type="entry name" value="Actin-like ATPase domain"/>
    <property type="match status" value="1"/>
</dbReference>
<accession>A0A811SG65</accession>
<name>A0A811SG65_9POAL</name>
<evidence type="ECO:0008006" key="3">
    <source>
        <dbReference type="Google" id="ProtNLM"/>
    </source>
</evidence>
<dbReference type="OrthoDB" id="679917at2759"/>
<organism evidence="1 2">
    <name type="scientific">Miscanthus lutarioriparius</name>
    <dbReference type="NCBI Taxonomy" id="422564"/>
    <lineage>
        <taxon>Eukaryota</taxon>
        <taxon>Viridiplantae</taxon>
        <taxon>Streptophyta</taxon>
        <taxon>Embryophyta</taxon>
        <taxon>Tracheophyta</taxon>
        <taxon>Spermatophyta</taxon>
        <taxon>Magnoliopsida</taxon>
        <taxon>Liliopsida</taxon>
        <taxon>Poales</taxon>
        <taxon>Poaceae</taxon>
        <taxon>PACMAD clade</taxon>
        <taxon>Panicoideae</taxon>
        <taxon>Andropogonodae</taxon>
        <taxon>Andropogoneae</taxon>
        <taxon>Saccharinae</taxon>
        <taxon>Miscanthus</taxon>
    </lineage>
</organism>
<dbReference type="Gene3D" id="3.30.420.40">
    <property type="match status" value="1"/>
</dbReference>
<evidence type="ECO:0000313" key="1">
    <source>
        <dbReference type="EMBL" id="CAD6339785.1"/>
    </source>
</evidence>
<dbReference type="Pfam" id="PF00022">
    <property type="entry name" value="Actin"/>
    <property type="match status" value="1"/>
</dbReference>
<sequence>MADYLGDEALPVVCDNGTSTVKVGFTGDDTTRAVFPSMVVLSHHRGVMVGMGHRDAYMDDEA</sequence>
<keyword evidence="2" id="KW-1185">Reference proteome</keyword>